<dbReference type="Proteomes" id="UP000240883">
    <property type="component" value="Unassembled WGS sequence"/>
</dbReference>
<evidence type="ECO:0000256" key="1">
    <source>
        <dbReference type="SAM" id="MobiDB-lite"/>
    </source>
</evidence>
<sequence length="740" mass="84442">MCYQVVERYSVCRCLYYKHTIDVCAAHGQRGHVVQEKITLVGYSCSSHSSAGQVGNENDPEPFESDSDDDTEGNRSIFSEALISKTSTLVTTSQEEEIDRILGALVDDPLLPWPDLLSKNQANQRQNNVKDVRFFLRAFERSLRESANTILEAQVCSFIRHRIPYLSARIYEHFNFHRSSNFSTDDIPENRADKTETWSKAIGDMDPEYDHAFIPSFDTIRGFLFDGQPFDIMKENLRNYVRNNIGFNREIQDVLSKEIGFSRGYWTRVELCFNPSRLTLRSLGKNRAVLLSAVFDTFLQLLQHEAITSKISVDHIEGLQDLDAVQIERHFIQYWARPIPQWHYTPLEPGKNSSLKLGCLDSGLELSRGAEEFRTFLKSTISLTLFQRMMDKFLDDVDEKPTRSFGQWKLPWGNYSKRAFMSHASNGANMVFICVCNTPIQDNYTENKAGGIRKFQNLLNSYTAVKRYGWPELQTALSQPAWKIMPDLFFRGSKQRSSSATLPSHQPRPFNASPQNDTSCTSHVSSDPGGHTFIHPCLPYSLYLTRMEPLQACNLTCDSDFFHAMRWRYYGSKSRFQIMLSFKKPVAITFVKFTLYQKQIVDVHERDQIPPESLKDEYVYTPMPADTIPPIGSNLLLHFFENPDHAPPNLTLLPRIPKRKPQKLEPCPIRGSSVGWGLQIVTGIDQLKLFLFGLVASILSMVFGVTWTLVRGDIQGGFGVAGFMLTFFFFAIGSLKALNL</sequence>
<name>A0A2T2P2K0_CORCC</name>
<evidence type="ECO:0000313" key="4">
    <source>
        <dbReference type="Proteomes" id="UP000240883"/>
    </source>
</evidence>
<organism evidence="3 4">
    <name type="scientific">Corynespora cassiicola Philippines</name>
    <dbReference type="NCBI Taxonomy" id="1448308"/>
    <lineage>
        <taxon>Eukaryota</taxon>
        <taxon>Fungi</taxon>
        <taxon>Dikarya</taxon>
        <taxon>Ascomycota</taxon>
        <taxon>Pezizomycotina</taxon>
        <taxon>Dothideomycetes</taxon>
        <taxon>Pleosporomycetidae</taxon>
        <taxon>Pleosporales</taxon>
        <taxon>Corynesporascaceae</taxon>
        <taxon>Corynespora</taxon>
    </lineage>
</organism>
<evidence type="ECO:0000256" key="2">
    <source>
        <dbReference type="SAM" id="Phobius"/>
    </source>
</evidence>
<feature type="region of interest" description="Disordered" evidence="1">
    <location>
        <begin position="497"/>
        <end position="526"/>
    </location>
</feature>
<evidence type="ECO:0000313" key="3">
    <source>
        <dbReference type="EMBL" id="PSN71568.1"/>
    </source>
</evidence>
<keyword evidence="2" id="KW-0812">Transmembrane</keyword>
<dbReference type="STRING" id="1448308.A0A2T2P2K0"/>
<keyword evidence="4" id="KW-1185">Reference proteome</keyword>
<keyword evidence="2" id="KW-0472">Membrane</keyword>
<keyword evidence="2" id="KW-1133">Transmembrane helix</keyword>
<accession>A0A2T2P2K0</accession>
<feature type="compositionally biased region" description="Polar residues" evidence="1">
    <location>
        <begin position="512"/>
        <end position="525"/>
    </location>
</feature>
<dbReference type="OrthoDB" id="5355526at2759"/>
<reference evidence="3 4" key="1">
    <citation type="journal article" date="2018" name="Front. Microbiol.">
        <title>Genome-Wide Analysis of Corynespora cassiicola Leaf Fall Disease Putative Effectors.</title>
        <authorList>
            <person name="Lopez D."/>
            <person name="Ribeiro S."/>
            <person name="Label P."/>
            <person name="Fumanal B."/>
            <person name="Venisse J.S."/>
            <person name="Kohler A."/>
            <person name="de Oliveira R.R."/>
            <person name="Labutti K."/>
            <person name="Lipzen A."/>
            <person name="Lail K."/>
            <person name="Bauer D."/>
            <person name="Ohm R.A."/>
            <person name="Barry K.W."/>
            <person name="Spatafora J."/>
            <person name="Grigoriev I.V."/>
            <person name="Martin F.M."/>
            <person name="Pujade-Renaud V."/>
        </authorList>
    </citation>
    <scope>NUCLEOTIDE SEQUENCE [LARGE SCALE GENOMIC DNA]</scope>
    <source>
        <strain evidence="3 4">Philippines</strain>
    </source>
</reference>
<gene>
    <name evidence="3" type="ORF">BS50DRAFT_570896</name>
</gene>
<protein>
    <submittedName>
        <fullName evidence="3">Uncharacterized protein</fullName>
    </submittedName>
</protein>
<proteinExistence type="predicted"/>
<dbReference type="EMBL" id="KZ678131">
    <property type="protein sequence ID" value="PSN71568.1"/>
    <property type="molecule type" value="Genomic_DNA"/>
</dbReference>
<feature type="compositionally biased region" description="Acidic residues" evidence="1">
    <location>
        <begin position="58"/>
        <end position="71"/>
    </location>
</feature>
<dbReference type="AlphaFoldDB" id="A0A2T2P2K0"/>
<feature type="region of interest" description="Disordered" evidence="1">
    <location>
        <begin position="51"/>
        <end position="72"/>
    </location>
</feature>
<feature type="transmembrane region" description="Helical" evidence="2">
    <location>
        <begin position="717"/>
        <end position="738"/>
    </location>
</feature>
<feature type="transmembrane region" description="Helical" evidence="2">
    <location>
        <begin position="689"/>
        <end position="710"/>
    </location>
</feature>